<evidence type="ECO:0000256" key="1">
    <source>
        <dbReference type="SAM" id="MobiDB-lite"/>
    </source>
</evidence>
<organism evidence="2 3">
    <name type="scientific">Candidatus Falkowbacteria bacterium RIFOXYA2_FULL_47_19</name>
    <dbReference type="NCBI Taxonomy" id="1797994"/>
    <lineage>
        <taxon>Bacteria</taxon>
        <taxon>Candidatus Falkowiibacteriota</taxon>
    </lineage>
</organism>
<evidence type="ECO:0000313" key="2">
    <source>
        <dbReference type="EMBL" id="OGF26353.1"/>
    </source>
</evidence>
<accession>A0A1F5SIR9</accession>
<dbReference type="AlphaFoldDB" id="A0A1F5SIR9"/>
<evidence type="ECO:0000313" key="3">
    <source>
        <dbReference type="Proteomes" id="UP000178367"/>
    </source>
</evidence>
<comment type="caution">
    <text evidence="2">The sequence shown here is derived from an EMBL/GenBank/DDBJ whole genome shotgun (WGS) entry which is preliminary data.</text>
</comment>
<proteinExistence type="predicted"/>
<feature type="region of interest" description="Disordered" evidence="1">
    <location>
        <begin position="15"/>
        <end position="55"/>
    </location>
</feature>
<feature type="compositionally biased region" description="Basic and acidic residues" evidence="1">
    <location>
        <begin position="15"/>
        <end position="35"/>
    </location>
</feature>
<dbReference type="Proteomes" id="UP000178367">
    <property type="component" value="Unassembled WGS sequence"/>
</dbReference>
<sequence>MGILEKFFGTNKKAKAEGFDRSERAADEVLREPAEKPSAPESGEAEPKPEETLPDMEKEEELPFHIDTAADFIRLLELRFKEAQESKNNENEKDLFYQIIKIKNGLNTAGLSADEVRVREMQPGVLGTFDPGNREIAGAKAMFDDFGSDERLFRTVFLHEATHRDRIADEGFCELSVEMKIDAVPGIYNTEKQKAKKTFNDLLGMSDAIELYNIDEPEKLAESYIAAKLEKELGVRKAQEILADKKKLGNSINKLKTEVGDNLEKGAPRLYEKLKSRGFDFKKKITAALDKMGK</sequence>
<gene>
    <name evidence="2" type="ORF">A2227_03675</name>
</gene>
<protein>
    <submittedName>
        <fullName evidence="2">Uncharacterized protein</fullName>
    </submittedName>
</protein>
<name>A0A1F5SIR9_9BACT</name>
<reference evidence="2 3" key="1">
    <citation type="journal article" date="2016" name="Nat. Commun.">
        <title>Thousands of microbial genomes shed light on interconnected biogeochemical processes in an aquifer system.</title>
        <authorList>
            <person name="Anantharaman K."/>
            <person name="Brown C.T."/>
            <person name="Hug L.A."/>
            <person name="Sharon I."/>
            <person name="Castelle C.J."/>
            <person name="Probst A.J."/>
            <person name="Thomas B.C."/>
            <person name="Singh A."/>
            <person name="Wilkins M.J."/>
            <person name="Karaoz U."/>
            <person name="Brodie E.L."/>
            <person name="Williams K.H."/>
            <person name="Hubbard S.S."/>
            <person name="Banfield J.F."/>
        </authorList>
    </citation>
    <scope>NUCLEOTIDE SEQUENCE [LARGE SCALE GENOMIC DNA]</scope>
</reference>
<dbReference type="STRING" id="1797994.A2227_03675"/>
<dbReference type="EMBL" id="MFGB01000016">
    <property type="protein sequence ID" value="OGF26353.1"/>
    <property type="molecule type" value="Genomic_DNA"/>
</dbReference>